<dbReference type="InterPro" id="IPR036649">
    <property type="entry name" value="Pyrophosphatase_sf"/>
</dbReference>
<dbReference type="Proteomes" id="UP000637906">
    <property type="component" value="Unassembled WGS sequence"/>
</dbReference>
<feature type="binding site" evidence="5">
    <location>
        <position position="31"/>
    </location>
    <ligand>
        <name>substrate</name>
    </ligand>
</feature>
<feature type="binding site" evidence="5">
    <location>
        <position position="72"/>
    </location>
    <ligand>
        <name>Mg(2+)</name>
        <dbReference type="ChEBI" id="CHEBI:18420"/>
        <label>1</label>
    </ligand>
</feature>
<feature type="binding site" evidence="5">
    <location>
        <position position="45"/>
    </location>
    <ligand>
        <name>substrate</name>
    </ligand>
</feature>
<sequence length="172" mass="19141">MIDISKITAGENPPKVVNAIIEIGANSYPIKYEFDKEIDLLQVDRFLSTAMHYPCNYGFIPKTHAEDGDPVDILILTQFPLIPKAIIAARPIGVLSMSDEAGIDAKILSVPTSNVDPYYDNIGNYSDLPKSLLDKIAHFFSHYKQLEKNKEVKVEGWNGIEKAHEIIEAALV</sequence>
<dbReference type="AlphaFoldDB" id="A0A8J3MLK9"/>
<accession>A0A8J3MLK9</accession>
<evidence type="ECO:0000256" key="2">
    <source>
        <dbReference type="ARBA" id="ARBA00022723"/>
    </source>
</evidence>
<comment type="caution">
    <text evidence="6">The sequence shown here is derived from an EMBL/GenBank/DDBJ whole genome shotgun (WGS) entry which is preliminary data.</text>
</comment>
<comment type="similarity">
    <text evidence="5">Belongs to the PPase family.</text>
</comment>
<evidence type="ECO:0000256" key="1">
    <source>
        <dbReference type="ARBA" id="ARBA00001946"/>
    </source>
</evidence>
<gene>
    <name evidence="5 6" type="primary">ppa</name>
    <name evidence="6" type="ORF">sL5_00370</name>
</gene>
<dbReference type="PROSITE" id="PS00387">
    <property type="entry name" value="PPASE"/>
    <property type="match status" value="1"/>
</dbReference>
<dbReference type="EC" id="3.6.1.1" evidence="5"/>
<feature type="binding site" evidence="5">
    <location>
        <position position="104"/>
    </location>
    <ligand>
        <name>Mg(2+)</name>
        <dbReference type="ChEBI" id="CHEBI:18420"/>
        <label>1</label>
    </ligand>
</feature>
<dbReference type="Pfam" id="PF00719">
    <property type="entry name" value="Pyrophosphatase"/>
    <property type="match status" value="1"/>
</dbReference>
<dbReference type="Gene3D" id="3.90.80.10">
    <property type="entry name" value="Inorganic pyrophosphatase"/>
    <property type="match status" value="1"/>
</dbReference>
<comment type="cofactor">
    <cofactor evidence="1 5">
        <name>Mg(2+)</name>
        <dbReference type="ChEBI" id="CHEBI:18420"/>
    </cofactor>
</comment>
<organism evidence="6 7">
    <name type="scientific">Candidatus Mesenet longicola</name>
    <dbReference type="NCBI Taxonomy" id="1892558"/>
    <lineage>
        <taxon>Bacteria</taxon>
        <taxon>Pseudomonadati</taxon>
        <taxon>Pseudomonadota</taxon>
        <taxon>Alphaproteobacteria</taxon>
        <taxon>Rickettsiales</taxon>
        <taxon>Anaplasmataceae</taxon>
        <taxon>Candidatus Mesenet</taxon>
    </lineage>
</organism>
<dbReference type="HAMAP" id="MF_00209">
    <property type="entry name" value="Inorganic_PPase"/>
    <property type="match status" value="1"/>
</dbReference>
<proteinExistence type="inferred from homology"/>
<dbReference type="SUPFAM" id="SSF50324">
    <property type="entry name" value="Inorganic pyrophosphatase"/>
    <property type="match status" value="1"/>
</dbReference>
<dbReference type="GO" id="GO:0006796">
    <property type="term" value="P:phosphate-containing compound metabolic process"/>
    <property type="evidence" value="ECO:0007669"/>
    <property type="project" value="InterPro"/>
</dbReference>
<comment type="subcellular location">
    <subcellularLocation>
        <location evidence="5">Cytoplasm</location>
    </subcellularLocation>
</comment>
<evidence type="ECO:0000256" key="3">
    <source>
        <dbReference type="ARBA" id="ARBA00022801"/>
    </source>
</evidence>
<dbReference type="CDD" id="cd00412">
    <property type="entry name" value="pyrophosphatase"/>
    <property type="match status" value="1"/>
</dbReference>
<dbReference type="EMBL" id="BNGU01000001">
    <property type="protein sequence ID" value="GHM59044.1"/>
    <property type="molecule type" value="Genomic_DNA"/>
</dbReference>
<reference evidence="6 7" key="1">
    <citation type="journal article" date="2021" name="Microb. Ecol.">
        <title>Candidatus Mesenet longicola: Novel Endosymbionts of Brontispa longissima that Induce Cytoplasmic Incompatibility.</title>
        <authorList>
            <person name="Takano S."/>
            <person name="Gotoh Y."/>
            <person name="Hayashi T."/>
        </authorList>
    </citation>
    <scope>NUCLEOTIDE SEQUENCE [LARGE SCALE GENOMIC DNA]</scope>
    <source>
        <strain evidence="6">L5</strain>
    </source>
</reference>
<dbReference type="GO" id="GO:0005737">
    <property type="term" value="C:cytoplasm"/>
    <property type="evidence" value="ECO:0007669"/>
    <property type="project" value="UniProtKB-SubCell"/>
</dbReference>
<evidence type="ECO:0000313" key="6">
    <source>
        <dbReference type="EMBL" id="GHM59044.1"/>
    </source>
</evidence>
<dbReference type="GO" id="GO:0004427">
    <property type="term" value="F:inorganic diphosphate phosphatase activity"/>
    <property type="evidence" value="ECO:0007669"/>
    <property type="project" value="UniProtKB-UniRule"/>
</dbReference>
<feature type="binding site" evidence="5">
    <location>
        <position position="67"/>
    </location>
    <ligand>
        <name>Mg(2+)</name>
        <dbReference type="ChEBI" id="CHEBI:18420"/>
        <label>1</label>
    </ligand>
</feature>
<feature type="binding site" evidence="5">
    <location>
        <position position="57"/>
    </location>
    <ligand>
        <name>substrate</name>
    </ligand>
</feature>
<dbReference type="PANTHER" id="PTHR10286">
    <property type="entry name" value="INORGANIC PYROPHOSPHATASE"/>
    <property type="match status" value="1"/>
</dbReference>
<keyword evidence="4 5" id="KW-0460">Magnesium</keyword>
<comment type="function">
    <text evidence="5">Catalyzes the hydrolysis of inorganic pyrophosphate (PPi) forming two phosphate ions.</text>
</comment>
<keyword evidence="5" id="KW-0963">Cytoplasm</keyword>
<keyword evidence="7" id="KW-1185">Reference proteome</keyword>
<evidence type="ECO:0000313" key="7">
    <source>
        <dbReference type="Proteomes" id="UP000637906"/>
    </source>
</evidence>
<protein>
    <recommendedName>
        <fullName evidence="5">Inorganic pyrophosphatase</fullName>
        <ecNumber evidence="5">3.6.1.1</ecNumber>
    </recommendedName>
    <alternativeName>
        <fullName evidence="5">Pyrophosphate phospho-hydrolase</fullName>
        <shortName evidence="5">PPase</shortName>
    </alternativeName>
</protein>
<feature type="binding site" evidence="5">
    <location>
        <position position="143"/>
    </location>
    <ligand>
        <name>substrate</name>
    </ligand>
</feature>
<dbReference type="GO" id="GO:0000287">
    <property type="term" value="F:magnesium ion binding"/>
    <property type="evidence" value="ECO:0007669"/>
    <property type="project" value="UniProtKB-UniRule"/>
</dbReference>
<evidence type="ECO:0000256" key="5">
    <source>
        <dbReference type="HAMAP-Rule" id="MF_00209"/>
    </source>
</evidence>
<comment type="subunit">
    <text evidence="5">Homohexamer.</text>
</comment>
<evidence type="ECO:0000256" key="4">
    <source>
        <dbReference type="ARBA" id="ARBA00022842"/>
    </source>
</evidence>
<feature type="binding site" evidence="5">
    <location>
        <position position="72"/>
    </location>
    <ligand>
        <name>Mg(2+)</name>
        <dbReference type="ChEBI" id="CHEBI:18420"/>
        <label>2</label>
    </ligand>
</feature>
<comment type="catalytic activity">
    <reaction evidence="5">
        <text>diphosphate + H2O = 2 phosphate + H(+)</text>
        <dbReference type="Rhea" id="RHEA:24576"/>
        <dbReference type="ChEBI" id="CHEBI:15377"/>
        <dbReference type="ChEBI" id="CHEBI:15378"/>
        <dbReference type="ChEBI" id="CHEBI:33019"/>
        <dbReference type="ChEBI" id="CHEBI:43474"/>
        <dbReference type="EC" id="3.6.1.1"/>
    </reaction>
</comment>
<keyword evidence="2 5" id="KW-0479">Metal-binding</keyword>
<dbReference type="NCBIfam" id="NF002317">
    <property type="entry name" value="PRK01250.1"/>
    <property type="match status" value="1"/>
</dbReference>
<name>A0A8J3MLK9_9RICK</name>
<keyword evidence="3 5" id="KW-0378">Hydrolase</keyword>
<dbReference type="InterPro" id="IPR008162">
    <property type="entry name" value="Pyrophosphatase"/>
</dbReference>